<feature type="region of interest" description="Disordered" evidence="1">
    <location>
        <begin position="220"/>
        <end position="244"/>
    </location>
</feature>
<feature type="region of interest" description="Disordered" evidence="1">
    <location>
        <begin position="299"/>
        <end position="326"/>
    </location>
</feature>
<accession>A0A7G2CRR7</accession>
<evidence type="ECO:0000256" key="1">
    <source>
        <dbReference type="SAM" id="MobiDB-lite"/>
    </source>
</evidence>
<reference evidence="2 3" key="1">
    <citation type="submission" date="2020-08" db="EMBL/GenBank/DDBJ databases">
        <authorList>
            <person name="Newling K."/>
            <person name="Davey J."/>
            <person name="Forrester S."/>
        </authorList>
    </citation>
    <scope>NUCLEOTIDE SEQUENCE [LARGE SCALE GENOMIC DNA]</scope>
    <source>
        <strain evidence="3">Crithidia deanei Carvalho (ATCC PRA-265)</strain>
    </source>
</reference>
<dbReference type="Proteomes" id="UP000515908">
    <property type="component" value="Chromosome 24"/>
</dbReference>
<sequence>METFVQNYTYFTLLNGTRAKEGEVNEGYKEAPQYQDLEDQLKQLFKERHELESELLIHVSLINTEIINYFIAVCVQSMSQLHPFLVSEFTDSQRELKHVLKSFAQTKPPKTLVNLDEIYQSVKACNVEKLLYVSENSELHSFVTALRAALCEDQVRALARFNTALLTTSSSPPAVATTPAPRRTSGVGSKVNKLNTTEMESLFSAHTPSYPKDFFASTGAATTAPEGESTKKSASVSNLSPTRLSLPEGSEENYFLSYRVERMMQKWCRRYNQAHNCRRREDGEESFLLSDVTPVTFPSLPTPRRRQTVGIADPLPPLSANPTTQERQDQWRHVICRWREETDPALRPTFFNQQPMLWILLDVWEETLLGMPYQPWMRLAAEQYGECIAHASLELLEAQHGWSNYIGELIDDLEMNGDALDREALRLSSTQIRGSALATVQQVWTRSSDLAERLCDVRHNTLRYSVRTTHL</sequence>
<evidence type="ECO:0000313" key="3">
    <source>
        <dbReference type="Proteomes" id="UP000515908"/>
    </source>
</evidence>
<gene>
    <name evidence="2" type="ORF">ADEAN_000959800</name>
</gene>
<evidence type="ECO:0000313" key="2">
    <source>
        <dbReference type="EMBL" id="CAD2222059.1"/>
    </source>
</evidence>
<name>A0A7G2CRR7_9TRYP</name>
<keyword evidence="3" id="KW-1185">Reference proteome</keyword>
<feature type="region of interest" description="Disordered" evidence="1">
    <location>
        <begin position="170"/>
        <end position="191"/>
    </location>
</feature>
<proteinExistence type="predicted"/>
<dbReference type="VEuPathDB" id="TriTrypDB:ADEAN_000959800"/>
<dbReference type="AlphaFoldDB" id="A0A7G2CRR7"/>
<dbReference type="EMBL" id="LR877168">
    <property type="protein sequence ID" value="CAD2222059.1"/>
    <property type="molecule type" value="Genomic_DNA"/>
</dbReference>
<protein>
    <submittedName>
        <fullName evidence="2">Uncharacterized protein</fullName>
    </submittedName>
</protein>
<organism evidence="2 3">
    <name type="scientific">Angomonas deanei</name>
    <dbReference type="NCBI Taxonomy" id="59799"/>
    <lineage>
        <taxon>Eukaryota</taxon>
        <taxon>Discoba</taxon>
        <taxon>Euglenozoa</taxon>
        <taxon>Kinetoplastea</taxon>
        <taxon>Metakinetoplastina</taxon>
        <taxon>Trypanosomatida</taxon>
        <taxon>Trypanosomatidae</taxon>
        <taxon>Strigomonadinae</taxon>
        <taxon>Angomonas</taxon>
    </lineage>
</organism>
<feature type="compositionally biased region" description="Low complexity" evidence="1">
    <location>
        <begin position="170"/>
        <end position="185"/>
    </location>
</feature>
<dbReference type="OrthoDB" id="265211at2759"/>
<feature type="compositionally biased region" description="Polar residues" evidence="1">
    <location>
        <begin position="232"/>
        <end position="243"/>
    </location>
</feature>